<protein>
    <recommendedName>
        <fullName evidence="3">Tetratricopeptide repeat protein</fullName>
    </recommendedName>
</protein>
<keyword evidence="2" id="KW-1185">Reference proteome</keyword>
<evidence type="ECO:0000313" key="2">
    <source>
        <dbReference type="Proteomes" id="UP001500326"/>
    </source>
</evidence>
<dbReference type="RefSeq" id="WP_344065416.1">
    <property type="nucleotide sequence ID" value="NZ_BAAAOH010000001.1"/>
</dbReference>
<comment type="caution">
    <text evidence="1">The sequence shown here is derived from an EMBL/GenBank/DDBJ whole genome shotgun (WGS) entry which is preliminary data.</text>
</comment>
<dbReference type="EMBL" id="BAAAOH010000001">
    <property type="protein sequence ID" value="GAA1995822.1"/>
    <property type="molecule type" value="Genomic_DNA"/>
</dbReference>
<reference evidence="1 2" key="1">
    <citation type="journal article" date="2019" name="Int. J. Syst. Evol. Microbiol.">
        <title>The Global Catalogue of Microorganisms (GCM) 10K type strain sequencing project: providing services to taxonomists for standard genome sequencing and annotation.</title>
        <authorList>
            <consortium name="The Broad Institute Genomics Platform"/>
            <consortium name="The Broad Institute Genome Sequencing Center for Infectious Disease"/>
            <person name="Wu L."/>
            <person name="Ma J."/>
        </authorList>
    </citation>
    <scope>NUCLEOTIDE SEQUENCE [LARGE SCALE GENOMIC DNA]</scope>
    <source>
        <strain evidence="1 2">JCM 14902</strain>
    </source>
</reference>
<sequence>MTIAQTLLDELWDFSDAAGSEQRLRAAAAQETDAASRAELETQVARALGLQDRFDEADGVLDRIAAQSVPVAVRVALERGRLRNSAGDAGAAVPLFRAAASAAAGDELVFLRVDALHMLAIADPARADEWTARALTVLDAHPDARSQRWRVGLHNNAGWARFDAEDFSGAVAQFELARDAATRWGTPQQIVWADEALEEARALL</sequence>
<accession>A0ABN2T0D1</accession>
<gene>
    <name evidence="1" type="ORF">GCM10009777_35450</name>
</gene>
<dbReference type="Proteomes" id="UP001500326">
    <property type="component" value="Unassembled WGS sequence"/>
</dbReference>
<name>A0ABN2T0D1_9MICO</name>
<proteinExistence type="predicted"/>
<evidence type="ECO:0000313" key="1">
    <source>
        <dbReference type="EMBL" id="GAA1995822.1"/>
    </source>
</evidence>
<evidence type="ECO:0008006" key="3">
    <source>
        <dbReference type="Google" id="ProtNLM"/>
    </source>
</evidence>
<organism evidence="1 2">
    <name type="scientific">Microbacterium pumilum</name>
    <dbReference type="NCBI Taxonomy" id="344165"/>
    <lineage>
        <taxon>Bacteria</taxon>
        <taxon>Bacillati</taxon>
        <taxon>Actinomycetota</taxon>
        <taxon>Actinomycetes</taxon>
        <taxon>Micrococcales</taxon>
        <taxon>Microbacteriaceae</taxon>
        <taxon>Microbacterium</taxon>
    </lineage>
</organism>